<keyword evidence="2" id="KW-0378">Hydrolase</keyword>
<keyword evidence="3" id="KW-1185">Reference proteome</keyword>
<dbReference type="CDD" id="cd09083">
    <property type="entry name" value="EEP-1"/>
    <property type="match status" value="1"/>
</dbReference>
<dbReference type="PANTHER" id="PTHR12121">
    <property type="entry name" value="CARBON CATABOLITE REPRESSOR PROTEIN 4"/>
    <property type="match status" value="1"/>
</dbReference>
<keyword evidence="2" id="KW-0255">Endonuclease</keyword>
<name>A0A7X2ZTL6_9FLAO</name>
<keyword evidence="2" id="KW-0269">Exonuclease</keyword>
<evidence type="ECO:0000313" key="3">
    <source>
        <dbReference type="Proteomes" id="UP000540519"/>
    </source>
</evidence>
<sequence>MSYNIKYDNVNDTVNNWNDRKGPMVKLLLHYAPEFAGMQEVLYSQLTYLDEALEDYTYVGVGRDDGKKKGEFSPILFNSKKFNLLQSNTFWLSPTPEKISVGWDAAMERICTYGLFENKTSKQKFWVFNTHFDHIGVEAREKSAALIVQKINEINTDKIPVVLTGDFNLKPESKPILFLKKEMTDGQEITKQPFYGPTGTFSGFDHARVLDHRIDYIFVQGIKVENYTHIDDRMENNKHISDHLPIMATLQE</sequence>
<reference evidence="2 3" key="1">
    <citation type="journal article" date="2019" name="Mar. Drugs">
        <title>Comparative Genomics and CAZyme Genome Repertoires of Marine Zobellia amurskyensis KMM 3526(T) and Zobellia laminariae KMM 3676(T).</title>
        <authorList>
            <person name="Chernysheva N."/>
            <person name="Bystritskaya E."/>
            <person name="Stenkova A."/>
            <person name="Golovkin I."/>
            <person name="Nedashkovskaya O."/>
            <person name="Isaeva M."/>
        </authorList>
    </citation>
    <scope>NUCLEOTIDE SEQUENCE [LARGE SCALE GENOMIC DNA]</scope>
    <source>
        <strain evidence="2 3">KMM 3526</strain>
    </source>
</reference>
<dbReference type="InterPro" id="IPR050410">
    <property type="entry name" value="CCR4/nocturin_mRNA_transcr"/>
</dbReference>
<evidence type="ECO:0000259" key="1">
    <source>
        <dbReference type="Pfam" id="PF03372"/>
    </source>
</evidence>
<dbReference type="Proteomes" id="UP000540519">
    <property type="component" value="Unassembled WGS sequence"/>
</dbReference>
<dbReference type="SUPFAM" id="SSF56219">
    <property type="entry name" value="DNase I-like"/>
    <property type="match status" value="1"/>
</dbReference>
<dbReference type="Gene3D" id="3.60.10.10">
    <property type="entry name" value="Endonuclease/exonuclease/phosphatase"/>
    <property type="match status" value="1"/>
</dbReference>
<feature type="domain" description="Endonuclease/exonuclease/phosphatase" evidence="1">
    <location>
        <begin position="1"/>
        <end position="243"/>
    </location>
</feature>
<dbReference type="AlphaFoldDB" id="A0A7X2ZTL6"/>
<dbReference type="OrthoDB" id="9793162at2"/>
<dbReference type="GO" id="GO:0004519">
    <property type="term" value="F:endonuclease activity"/>
    <property type="evidence" value="ECO:0007669"/>
    <property type="project" value="UniProtKB-KW"/>
</dbReference>
<keyword evidence="2" id="KW-0540">Nuclease</keyword>
<dbReference type="InterPro" id="IPR005135">
    <property type="entry name" value="Endo/exonuclease/phosphatase"/>
</dbReference>
<dbReference type="PANTHER" id="PTHR12121:SF36">
    <property type="entry name" value="ENDONUCLEASE_EXONUCLEASE_PHOSPHATASE DOMAIN-CONTAINING PROTEIN"/>
    <property type="match status" value="1"/>
</dbReference>
<dbReference type="Pfam" id="PF03372">
    <property type="entry name" value="Exo_endo_phos"/>
    <property type="match status" value="1"/>
</dbReference>
<dbReference type="GO" id="GO:0000175">
    <property type="term" value="F:3'-5'-RNA exonuclease activity"/>
    <property type="evidence" value="ECO:0007669"/>
    <property type="project" value="TreeGrafter"/>
</dbReference>
<organism evidence="2 3">
    <name type="scientific">Zobellia amurskyensis</name>
    <dbReference type="NCBI Taxonomy" id="248905"/>
    <lineage>
        <taxon>Bacteria</taxon>
        <taxon>Pseudomonadati</taxon>
        <taxon>Bacteroidota</taxon>
        <taxon>Flavobacteriia</taxon>
        <taxon>Flavobacteriales</taxon>
        <taxon>Flavobacteriaceae</taxon>
        <taxon>Zobellia</taxon>
    </lineage>
</organism>
<proteinExistence type="predicted"/>
<accession>A0A7X2ZTL6</accession>
<dbReference type="InterPro" id="IPR036691">
    <property type="entry name" value="Endo/exonu/phosph_ase_sf"/>
</dbReference>
<evidence type="ECO:0000313" key="2">
    <source>
        <dbReference type="EMBL" id="MUH36104.1"/>
    </source>
</evidence>
<comment type="caution">
    <text evidence="2">The sequence shown here is derived from an EMBL/GenBank/DDBJ whole genome shotgun (WGS) entry which is preliminary data.</text>
</comment>
<gene>
    <name evidence="2" type="ORF">D9O36_09645</name>
</gene>
<dbReference type="EMBL" id="RCNR01000014">
    <property type="protein sequence ID" value="MUH36104.1"/>
    <property type="molecule type" value="Genomic_DNA"/>
</dbReference>
<protein>
    <submittedName>
        <fullName evidence="2">Endonuclease/exonuclease/phosphatase family protein</fullName>
    </submittedName>
</protein>